<organism evidence="2 3">
    <name type="scientific">Actinocatenispora comari</name>
    <dbReference type="NCBI Taxonomy" id="2807577"/>
    <lineage>
        <taxon>Bacteria</taxon>
        <taxon>Bacillati</taxon>
        <taxon>Actinomycetota</taxon>
        <taxon>Actinomycetes</taxon>
        <taxon>Micromonosporales</taxon>
        <taxon>Micromonosporaceae</taxon>
        <taxon>Actinocatenispora</taxon>
    </lineage>
</organism>
<evidence type="ECO:0000256" key="1">
    <source>
        <dbReference type="SAM" id="MobiDB-lite"/>
    </source>
</evidence>
<dbReference type="AlphaFoldDB" id="A0A8J4AC39"/>
<name>A0A8J4AC39_9ACTN</name>
<dbReference type="Proteomes" id="UP000614996">
    <property type="component" value="Unassembled WGS sequence"/>
</dbReference>
<proteinExistence type="predicted"/>
<gene>
    <name evidence="2" type="ORF">NUM_34970</name>
</gene>
<comment type="caution">
    <text evidence="2">The sequence shown here is derived from an EMBL/GenBank/DDBJ whole genome shotgun (WGS) entry which is preliminary data.</text>
</comment>
<keyword evidence="3" id="KW-1185">Reference proteome</keyword>
<accession>A0A8J4AC39</accession>
<evidence type="ECO:0000313" key="3">
    <source>
        <dbReference type="Proteomes" id="UP000614996"/>
    </source>
</evidence>
<protein>
    <submittedName>
        <fullName evidence="2">Uncharacterized protein</fullName>
    </submittedName>
</protein>
<sequence length="105" mass="11166">MLPRTPDGTPGSGDVPTRRYGGDPATTRRSGNVVVIGLFAHEHRTLGASPGSHRHHPTPYRPGQTTAAVAVYDAAGSLMLRVCRRVVDARALSAGRQAPIRTDQD</sequence>
<feature type="region of interest" description="Disordered" evidence="1">
    <location>
        <begin position="1"/>
        <end position="29"/>
    </location>
</feature>
<evidence type="ECO:0000313" key="2">
    <source>
        <dbReference type="EMBL" id="GIL28243.1"/>
    </source>
</evidence>
<reference evidence="3" key="1">
    <citation type="journal article" date="2021" name="Int. J. Syst. Evol. Microbiol.">
        <title>Actinocatenispora comari sp. nov., an endophytic actinomycete isolated from aerial parts of Comarum salesowianum.</title>
        <authorList>
            <person name="Oyunbileg N."/>
            <person name="Iizaka Y."/>
            <person name="Hamada M."/>
            <person name="Davaapurev B.O."/>
            <person name="Fukumoto A."/>
            <person name="Tsetseg B."/>
            <person name="Kato F."/>
            <person name="Tamura T."/>
            <person name="Batkhuu J."/>
            <person name="Anzai Y."/>
        </authorList>
    </citation>
    <scope>NUCLEOTIDE SEQUENCE [LARGE SCALE GENOMIC DNA]</scope>
    <source>
        <strain evidence="3">NUM-2625</strain>
    </source>
</reference>
<dbReference type="EMBL" id="BOPO01000056">
    <property type="protein sequence ID" value="GIL28243.1"/>
    <property type="molecule type" value="Genomic_DNA"/>
</dbReference>